<sequence length="201" mass="22983">MTTTMRYVLVLALASLVVARFASCARDQPAFVRPTAFRQGDDDSTFRYALSSDVSPKWLLQECFTSAKRNISAAIYKFGDEDLYKTLLQTMRARPQLALRLVVNEETMDSKSKDWLRELQKTGNDVQVMYWHRDGDDTYEKLHAKFTICDSMSIMGSANWSENSCEGNNMEFTFSSQSPEIAQEMYGVMDRLWSNHHASPA</sequence>
<protein>
    <recommendedName>
        <fullName evidence="5">Mitochondrial cardiolipin hydrolase</fullName>
    </recommendedName>
</protein>
<dbReference type="EMBL" id="CP151516">
    <property type="protein sequence ID" value="WZN66687.1"/>
    <property type="molecule type" value="Genomic_DNA"/>
</dbReference>
<evidence type="ECO:0000256" key="3">
    <source>
        <dbReference type="ARBA" id="ARBA00023098"/>
    </source>
</evidence>
<feature type="domain" description="PLD phosphodiesterase" evidence="7">
    <location>
        <begin position="138"/>
        <end position="164"/>
    </location>
</feature>
<reference evidence="8 9" key="1">
    <citation type="submission" date="2024-03" db="EMBL/GenBank/DDBJ databases">
        <title>Complete genome sequence of the green alga Chloropicon roscoffensis RCC1871.</title>
        <authorList>
            <person name="Lemieux C."/>
            <person name="Pombert J.-F."/>
            <person name="Otis C."/>
            <person name="Turmel M."/>
        </authorList>
    </citation>
    <scope>NUCLEOTIDE SEQUENCE [LARGE SCALE GENOMIC DNA]</scope>
    <source>
        <strain evidence="8 9">RCC1871</strain>
    </source>
</reference>
<dbReference type="CDD" id="cd00138">
    <property type="entry name" value="PLDc_SF"/>
    <property type="match status" value="1"/>
</dbReference>
<gene>
    <name evidence="8" type="ORF">HKI87_16g82570</name>
</gene>
<dbReference type="Pfam" id="PF13091">
    <property type="entry name" value="PLDc_2"/>
    <property type="match status" value="1"/>
</dbReference>
<evidence type="ECO:0000259" key="7">
    <source>
        <dbReference type="PROSITE" id="PS50035"/>
    </source>
</evidence>
<evidence type="ECO:0000256" key="5">
    <source>
        <dbReference type="ARBA" id="ARBA00040549"/>
    </source>
</evidence>
<dbReference type="AlphaFoldDB" id="A0AAX4PKE2"/>
<dbReference type="PANTHER" id="PTHR43856:SF1">
    <property type="entry name" value="MITOCHONDRIAL CARDIOLIPIN HYDROLASE"/>
    <property type="match status" value="1"/>
</dbReference>
<keyword evidence="2" id="KW-0442">Lipid degradation</keyword>
<dbReference type="InterPro" id="IPR025202">
    <property type="entry name" value="PLD-like_dom"/>
</dbReference>
<accession>A0AAX4PKE2</accession>
<evidence type="ECO:0000313" key="9">
    <source>
        <dbReference type="Proteomes" id="UP001472866"/>
    </source>
</evidence>
<feature type="signal peptide" evidence="6">
    <location>
        <begin position="1"/>
        <end position="19"/>
    </location>
</feature>
<name>A0AAX4PKE2_9CHLO</name>
<keyword evidence="9" id="KW-1185">Reference proteome</keyword>
<keyword evidence="6" id="KW-0732">Signal</keyword>
<evidence type="ECO:0000256" key="6">
    <source>
        <dbReference type="SAM" id="SignalP"/>
    </source>
</evidence>
<evidence type="ECO:0000256" key="4">
    <source>
        <dbReference type="ARBA" id="ARBA00038012"/>
    </source>
</evidence>
<feature type="chain" id="PRO_5043321117" description="Mitochondrial cardiolipin hydrolase" evidence="6">
    <location>
        <begin position="20"/>
        <end position="201"/>
    </location>
</feature>
<evidence type="ECO:0000256" key="2">
    <source>
        <dbReference type="ARBA" id="ARBA00022963"/>
    </source>
</evidence>
<evidence type="ECO:0000256" key="1">
    <source>
        <dbReference type="ARBA" id="ARBA00022801"/>
    </source>
</evidence>
<dbReference type="GO" id="GO:0016042">
    <property type="term" value="P:lipid catabolic process"/>
    <property type="evidence" value="ECO:0007669"/>
    <property type="project" value="UniProtKB-KW"/>
</dbReference>
<proteinExistence type="inferred from homology"/>
<dbReference type="SUPFAM" id="SSF56024">
    <property type="entry name" value="Phospholipase D/nuclease"/>
    <property type="match status" value="1"/>
</dbReference>
<keyword evidence="3" id="KW-0443">Lipid metabolism</keyword>
<dbReference type="InterPro" id="IPR001736">
    <property type="entry name" value="PLipase_D/transphosphatidylase"/>
</dbReference>
<organism evidence="8 9">
    <name type="scientific">Chloropicon roscoffensis</name>
    <dbReference type="NCBI Taxonomy" id="1461544"/>
    <lineage>
        <taxon>Eukaryota</taxon>
        <taxon>Viridiplantae</taxon>
        <taxon>Chlorophyta</taxon>
        <taxon>Chloropicophyceae</taxon>
        <taxon>Chloropicales</taxon>
        <taxon>Chloropicaceae</taxon>
        <taxon>Chloropicon</taxon>
    </lineage>
</organism>
<dbReference type="PROSITE" id="PS50035">
    <property type="entry name" value="PLD"/>
    <property type="match status" value="1"/>
</dbReference>
<keyword evidence="1" id="KW-0378">Hydrolase</keyword>
<dbReference type="Proteomes" id="UP001472866">
    <property type="component" value="Chromosome 16"/>
</dbReference>
<evidence type="ECO:0000313" key="8">
    <source>
        <dbReference type="EMBL" id="WZN66687.1"/>
    </source>
</evidence>
<dbReference type="GO" id="GO:0016891">
    <property type="term" value="F:RNA endonuclease activity producing 5'-phosphomonoesters, hydrolytic mechanism"/>
    <property type="evidence" value="ECO:0007669"/>
    <property type="project" value="TreeGrafter"/>
</dbReference>
<dbReference type="InterPro" id="IPR051406">
    <property type="entry name" value="PLD_domain"/>
</dbReference>
<dbReference type="PANTHER" id="PTHR43856">
    <property type="entry name" value="CARDIOLIPIN HYDROLASE"/>
    <property type="match status" value="1"/>
</dbReference>
<dbReference type="Gene3D" id="3.30.870.10">
    <property type="entry name" value="Endonuclease Chain A"/>
    <property type="match status" value="1"/>
</dbReference>
<comment type="similarity">
    <text evidence="4">Belongs to the phospholipase D family. MitoPLD/Zucchini subfamily.</text>
</comment>